<accession>A0ABQ6PVD4</accession>
<protein>
    <submittedName>
        <fullName evidence="1">Uncharacterized protein</fullName>
    </submittedName>
</protein>
<organism evidence="1 2">
    <name type="scientific">Algoriphagus taiwanensis</name>
    <dbReference type="NCBI Taxonomy" id="1445656"/>
    <lineage>
        <taxon>Bacteria</taxon>
        <taxon>Pseudomonadati</taxon>
        <taxon>Bacteroidota</taxon>
        <taxon>Cytophagia</taxon>
        <taxon>Cytophagales</taxon>
        <taxon>Cyclobacteriaceae</taxon>
        <taxon>Algoriphagus</taxon>
    </lineage>
</organism>
<dbReference type="Proteomes" id="UP001307705">
    <property type="component" value="Unassembled WGS sequence"/>
</dbReference>
<sequence>MAFITNFNASRFLREADLNDIKIRERGLFRKSIFFFNWYEELFLKVYQEMLENPTHFFGKVYKKIEKETDDYSYVSPPKAPSYHDNHDCPLLNADYKNFLIPDEIRAQGIEKVNEFRNWFNTVQHLFENDPAAFQARFMARWKILVSINEIERANSGVAEVQNQSLDELIGKIVHLLDEAKSYINSSSENKQILNTHNQKYAYLGLREDSLDKNNTPFPNELLKEKMAHFELNFKKPIKNFLLEYYRMTLNPNLKFDGKLLEGVGFVPCPQCCDEIDSEDIPF</sequence>
<name>A0ABQ6PVD4_9BACT</name>
<evidence type="ECO:0000313" key="2">
    <source>
        <dbReference type="Proteomes" id="UP001307705"/>
    </source>
</evidence>
<dbReference type="EMBL" id="BTPE01000001">
    <property type="protein sequence ID" value="GMQ31925.1"/>
    <property type="molecule type" value="Genomic_DNA"/>
</dbReference>
<reference evidence="1 2" key="1">
    <citation type="submission" date="2023-08" db="EMBL/GenBank/DDBJ databases">
        <title>Draft genome sequence of Algoriphagus taiwanensis.</title>
        <authorList>
            <person name="Takatani N."/>
            <person name="Hosokawa M."/>
            <person name="Sawabe T."/>
        </authorList>
    </citation>
    <scope>NUCLEOTIDE SEQUENCE [LARGE SCALE GENOMIC DNA]</scope>
    <source>
        <strain evidence="1 2">JCM 19755</strain>
    </source>
</reference>
<comment type="caution">
    <text evidence="1">The sequence shown here is derived from an EMBL/GenBank/DDBJ whole genome shotgun (WGS) entry which is preliminary data.</text>
</comment>
<keyword evidence="2" id="KW-1185">Reference proteome</keyword>
<evidence type="ECO:0000313" key="1">
    <source>
        <dbReference type="EMBL" id="GMQ31925.1"/>
    </source>
</evidence>
<gene>
    <name evidence="1" type="ORF">Ataiwa_01970</name>
</gene>
<dbReference type="RefSeq" id="WP_338226774.1">
    <property type="nucleotide sequence ID" value="NZ_BTPE01000001.1"/>
</dbReference>
<proteinExistence type="predicted"/>